<dbReference type="EMBL" id="CACSIP010000001">
    <property type="protein sequence ID" value="CAA0081766.1"/>
    <property type="molecule type" value="Genomic_DNA"/>
</dbReference>
<proteinExistence type="predicted"/>
<feature type="compositionally biased region" description="Basic residues" evidence="1">
    <location>
        <begin position="39"/>
        <end position="50"/>
    </location>
</feature>
<evidence type="ECO:0000313" key="3">
    <source>
        <dbReference type="Proteomes" id="UP000430146"/>
    </source>
</evidence>
<feature type="compositionally biased region" description="Basic residues" evidence="1">
    <location>
        <begin position="22"/>
        <end position="32"/>
    </location>
</feature>
<evidence type="ECO:0000256" key="1">
    <source>
        <dbReference type="SAM" id="MobiDB-lite"/>
    </source>
</evidence>
<evidence type="ECO:0000313" key="2">
    <source>
        <dbReference type="EMBL" id="CAA0081766.1"/>
    </source>
</evidence>
<keyword evidence="3" id="KW-1185">Reference proteome</keyword>
<name>A0A5S9N1P6_MYCVN</name>
<dbReference type="AlphaFoldDB" id="A0A5S9N1P6"/>
<sequence>MYQPRGVGLMHTRHKPSDAHYTHARVHQRKYRNPVMSAKTRKNNSPRHVS</sequence>
<organism evidence="2 3">
    <name type="scientific">Mycolicibacterium vanbaalenii</name>
    <name type="common">Mycobacterium vanbaalenii</name>
    <dbReference type="NCBI Taxonomy" id="110539"/>
    <lineage>
        <taxon>Bacteria</taxon>
        <taxon>Bacillati</taxon>
        <taxon>Actinomycetota</taxon>
        <taxon>Actinomycetes</taxon>
        <taxon>Mycobacteriales</taxon>
        <taxon>Mycobacteriaceae</taxon>
        <taxon>Mycolicibacterium</taxon>
    </lineage>
</organism>
<protein>
    <submittedName>
        <fullName evidence="2">Uncharacterized protein</fullName>
    </submittedName>
</protein>
<gene>
    <name evidence="2" type="ORF">AELLOGFF_00379</name>
</gene>
<feature type="region of interest" description="Disordered" evidence="1">
    <location>
        <begin position="1"/>
        <end position="50"/>
    </location>
</feature>
<accession>A0A5S9N1P6</accession>
<dbReference type="Proteomes" id="UP000430146">
    <property type="component" value="Unassembled WGS sequence"/>
</dbReference>
<reference evidence="2 3" key="1">
    <citation type="submission" date="2019-11" db="EMBL/GenBank/DDBJ databases">
        <authorList>
            <person name="Holert J."/>
        </authorList>
    </citation>
    <scope>NUCLEOTIDE SEQUENCE [LARGE SCALE GENOMIC DNA]</scope>
    <source>
        <strain evidence="2">BC8_1</strain>
    </source>
</reference>